<dbReference type="EMBL" id="DVMW01000036">
    <property type="protein sequence ID" value="HIU36199.1"/>
    <property type="molecule type" value="Genomic_DNA"/>
</dbReference>
<dbReference type="InterPro" id="IPR011040">
    <property type="entry name" value="Sialidase"/>
</dbReference>
<protein>
    <recommendedName>
        <fullName evidence="3">exo-alpha-sialidase</fullName>
        <ecNumber evidence="3">3.2.1.18</ecNumber>
    </recommendedName>
</protein>
<reference evidence="5" key="1">
    <citation type="submission" date="2020-10" db="EMBL/GenBank/DDBJ databases">
        <authorList>
            <person name="Gilroy R."/>
        </authorList>
    </citation>
    <scope>NUCLEOTIDE SEQUENCE</scope>
    <source>
        <strain evidence="5">ChiGjej1B1-19959</strain>
    </source>
</reference>
<dbReference type="Proteomes" id="UP000824071">
    <property type="component" value="Unassembled WGS sequence"/>
</dbReference>
<feature type="domain" description="Sialidase" evidence="4">
    <location>
        <begin position="226"/>
        <end position="485"/>
    </location>
</feature>
<dbReference type="EC" id="3.2.1.18" evidence="3"/>
<gene>
    <name evidence="5" type="ORF">IAC53_06320</name>
</gene>
<dbReference type="PANTHER" id="PTHR10628:SF30">
    <property type="entry name" value="EXO-ALPHA-SIALIDASE"/>
    <property type="match status" value="1"/>
</dbReference>
<dbReference type="Gene3D" id="2.120.10.10">
    <property type="match status" value="1"/>
</dbReference>
<dbReference type="AlphaFoldDB" id="A0A9D1IHP0"/>
<reference evidence="5" key="2">
    <citation type="journal article" date="2021" name="PeerJ">
        <title>Extensive microbial diversity within the chicken gut microbiome revealed by metagenomics and culture.</title>
        <authorList>
            <person name="Gilroy R."/>
            <person name="Ravi A."/>
            <person name="Getino M."/>
            <person name="Pursley I."/>
            <person name="Horton D.L."/>
            <person name="Alikhan N.F."/>
            <person name="Baker D."/>
            <person name="Gharbi K."/>
            <person name="Hall N."/>
            <person name="Watson M."/>
            <person name="Adriaenssens E.M."/>
            <person name="Foster-Nyarko E."/>
            <person name="Jarju S."/>
            <person name="Secka A."/>
            <person name="Antonio M."/>
            <person name="Oren A."/>
            <person name="Chaudhuri R.R."/>
            <person name="La Ragione R."/>
            <person name="Hildebrand F."/>
            <person name="Pallen M.J."/>
        </authorList>
    </citation>
    <scope>NUCLEOTIDE SEQUENCE</scope>
    <source>
        <strain evidence="5">ChiGjej1B1-19959</strain>
    </source>
</reference>
<evidence type="ECO:0000313" key="6">
    <source>
        <dbReference type="Proteomes" id="UP000824071"/>
    </source>
</evidence>
<dbReference type="CDD" id="cd15482">
    <property type="entry name" value="Sialidase_non-viral"/>
    <property type="match status" value="1"/>
</dbReference>
<dbReference type="PANTHER" id="PTHR10628">
    <property type="entry name" value="SIALIDASE"/>
    <property type="match status" value="1"/>
</dbReference>
<accession>A0A9D1IHP0</accession>
<dbReference type="InterPro" id="IPR036278">
    <property type="entry name" value="Sialidase_sf"/>
</dbReference>
<dbReference type="InterPro" id="IPR023364">
    <property type="entry name" value="Trans_sialidase_dom3"/>
</dbReference>
<sequence>MRKILCIVLCVLLAVGVLVAGLGFVITPKSAKAPNDPVEGVKPFSASSELSCNYYRIPALWTTQSGTVLAAIDARYGGTHDSPNNIDAAVSRSFDAGQSWESPRLVAGFRDWANDGMLLKSNGSYTVADSASVIDPALLEDTTTGRIFLLMDAFPANAGAPASEVGTGYTQIDGQPALLLRKAGETEFSYTLREDGAIYDEAGAKTEYTVNARGEILENGQPLFLAQRRQKYWFNVPYVVETGEQVPMHIFYDGALFSALGTSYLYLLYSDDDGKTWSEPVELNAQVKPENVGFFGVSPGRGVQLTTGAHKGRLLFTAYALDAETGEQQFAALFSDDGGKTWQSGEFVTLTDEIRSMSETQLVECPDGSLLAFSRTTSGYMSVSRSTNGGESWSAPTLDDALPLSAGSGCQVSALRINRKLDGKDVVLLSAPAGEGRKNGFLYVGVLEADEAGTYGVDWKYKKELTDADTYFAYSCLTELPDGNIGLLYEQTNIAQSVDTVVFCSYTFSELCETPLD</sequence>
<comment type="catalytic activity">
    <reaction evidence="1">
        <text>Hydrolysis of alpha-(2-&gt;3)-, alpha-(2-&gt;6)-, alpha-(2-&gt;8)- glycosidic linkages of terminal sialic acid residues in oligosaccharides, glycoproteins, glycolipids, colominic acid and synthetic substrates.</text>
        <dbReference type="EC" id="3.2.1.18"/>
    </reaction>
</comment>
<proteinExistence type="inferred from homology"/>
<comment type="caution">
    <text evidence="5">The sequence shown here is derived from an EMBL/GenBank/DDBJ whole genome shotgun (WGS) entry which is preliminary data.</text>
</comment>
<dbReference type="GO" id="GO:0004308">
    <property type="term" value="F:exo-alpha-sialidase activity"/>
    <property type="evidence" value="ECO:0007669"/>
    <property type="project" value="UniProtKB-EC"/>
</dbReference>
<organism evidence="5 6">
    <name type="scientific">Candidatus Fimenecus excrementigallinarum</name>
    <dbReference type="NCBI Taxonomy" id="2840816"/>
    <lineage>
        <taxon>Bacteria</taxon>
        <taxon>Bacillati</taxon>
        <taxon>Bacillota</taxon>
        <taxon>Clostridia</taxon>
        <taxon>Candidatus Fimenecus</taxon>
    </lineage>
</organism>
<dbReference type="GO" id="GO:0009313">
    <property type="term" value="P:oligosaccharide catabolic process"/>
    <property type="evidence" value="ECO:0007669"/>
    <property type="project" value="TreeGrafter"/>
</dbReference>
<evidence type="ECO:0000259" key="4">
    <source>
        <dbReference type="Pfam" id="PF13088"/>
    </source>
</evidence>
<dbReference type="Pfam" id="PF13088">
    <property type="entry name" value="BNR_2"/>
    <property type="match status" value="1"/>
</dbReference>
<evidence type="ECO:0000256" key="3">
    <source>
        <dbReference type="ARBA" id="ARBA00012733"/>
    </source>
</evidence>
<dbReference type="GO" id="GO:0006689">
    <property type="term" value="P:ganglioside catabolic process"/>
    <property type="evidence" value="ECO:0007669"/>
    <property type="project" value="TreeGrafter"/>
</dbReference>
<dbReference type="Gene3D" id="2.40.220.10">
    <property type="entry name" value="Intramolecular Trans-sialidase, Domain 3"/>
    <property type="match status" value="1"/>
</dbReference>
<dbReference type="GO" id="GO:0005737">
    <property type="term" value="C:cytoplasm"/>
    <property type="evidence" value="ECO:0007669"/>
    <property type="project" value="TreeGrafter"/>
</dbReference>
<dbReference type="InterPro" id="IPR026856">
    <property type="entry name" value="Sialidase_fam"/>
</dbReference>
<dbReference type="GO" id="GO:0016020">
    <property type="term" value="C:membrane"/>
    <property type="evidence" value="ECO:0007669"/>
    <property type="project" value="TreeGrafter"/>
</dbReference>
<evidence type="ECO:0000256" key="1">
    <source>
        <dbReference type="ARBA" id="ARBA00000427"/>
    </source>
</evidence>
<evidence type="ECO:0000256" key="2">
    <source>
        <dbReference type="ARBA" id="ARBA00009348"/>
    </source>
</evidence>
<comment type="similarity">
    <text evidence="2">Belongs to the glycosyl hydrolase 33 family.</text>
</comment>
<name>A0A9D1IHP0_9FIRM</name>
<dbReference type="SUPFAM" id="SSF50939">
    <property type="entry name" value="Sialidases"/>
    <property type="match status" value="1"/>
</dbReference>
<evidence type="ECO:0000313" key="5">
    <source>
        <dbReference type="EMBL" id="HIU36199.1"/>
    </source>
</evidence>